<feature type="transmembrane region" description="Helical" evidence="8">
    <location>
        <begin position="299"/>
        <end position="320"/>
    </location>
</feature>
<feature type="transmembrane region" description="Helical" evidence="8">
    <location>
        <begin position="332"/>
        <end position="353"/>
    </location>
</feature>
<dbReference type="Pfam" id="PF07690">
    <property type="entry name" value="MFS_1"/>
    <property type="match status" value="1"/>
</dbReference>
<reference evidence="10 11" key="1">
    <citation type="submission" date="2020-04" db="EMBL/GenBank/DDBJ databases">
        <title>Perkinsus olseni comparative genomics.</title>
        <authorList>
            <person name="Bogema D.R."/>
        </authorList>
    </citation>
    <scope>NUCLEOTIDE SEQUENCE [LARGE SCALE GENOMIC DNA]</scope>
    <source>
        <strain evidence="10">00978-12</strain>
    </source>
</reference>
<comment type="caution">
    <text evidence="10">The sequence shown here is derived from an EMBL/GenBank/DDBJ whole genome shotgun (WGS) entry which is preliminary data.</text>
</comment>
<evidence type="ECO:0000256" key="4">
    <source>
        <dbReference type="ARBA" id="ARBA00022989"/>
    </source>
</evidence>
<accession>A0A7J6NWL3</accession>
<keyword evidence="5 8" id="KW-0472">Membrane</keyword>
<feature type="compositionally biased region" description="Basic and acidic residues" evidence="7">
    <location>
        <begin position="886"/>
        <end position="902"/>
    </location>
</feature>
<evidence type="ECO:0000256" key="5">
    <source>
        <dbReference type="ARBA" id="ARBA00023136"/>
    </source>
</evidence>
<dbReference type="GO" id="GO:0022857">
    <property type="term" value="F:transmembrane transporter activity"/>
    <property type="evidence" value="ECO:0007669"/>
    <property type="project" value="InterPro"/>
</dbReference>
<feature type="coiled-coil region" evidence="6">
    <location>
        <begin position="762"/>
        <end position="823"/>
    </location>
</feature>
<sequence>MVRSIPRRREVTAEIDFTYSALADVDEPLSPAGVGRKLDAMGFGSFQVAGVLFSEGSQLMVMGPVAMLLEDHWSLPPLTRVLLASTIHLGYACGCLLSGLIGDRLGRRPCVLMSYLLTGAFGFACSTASTEVVMLAYRFGAGVGCGLGIPAVFALLAEVVLGELYATAGILFVDPHLTRSGDHCDIYLLSVMQEAGHQVCSWRTLLEIAAAPSLFMVMFALTMLWESPQFVTVRHRDYQEVNRILKTVRKSNGAYNVPVRFTPDSSVVQEQPYTLRPTAAPRDVSAFATITGRHYSGTVWTMILVTACKDFGLYGLAYILPQYFRGVKGLSLGLQLVISSSLAIPGAFLALLLGSYRGVGHVTVTQALGFLCTVCGLGMLQLSYMPDWMGPVSAYALRGLVLGYYAVVSTYTAEVFPTNCRTTAIGVISAIGRLGAVAAPLILELSKQDSRQTLDAFITLLIVFDGCCDGSQRHQSDLAPSDPRPSRGPAATDSITSPSDGLVGAREEELLVELKHVMERLRDVIAEKDSHIARLKERIKLLSREGELRKSYKRNSQDANRQAGKGATLRLHLLTEELEKQAASYASLRARMDRVRTERDRAQDMVEVLKRRHERAEALPLVDKAGTKDVRIGPDDDDGCDEDIDALRMQVSRYRVEVEMLRRATAGMDMRIVNEPGCSPQLLSVPVSTICGYDAPLRDTHADKEQAAGGIGAMSTCSFDEDGAALEELRMTAVRELHEAKGEEERGCSRRPENHSSFDGEMARLHSQIAILEERLANVEHGTTAKIDASSFCTACEGYKAEVGALREQLSEAEGEVEMLRMQRGRSMIEVGLGRDVRDPTKTSGMTSSGGGPNLSTGERGIVDQPSASFSLPQQPSNSSSSSSGESRDDEERSNEVERLRNEVDDKDAQIYKLEMIRRAHSLEITETSHIIEGLRQEVAVLKKSIADKEAQIQVLEVQKTTLSAEQQGASDAVGLLQRDEDPARLMQAEIGKLKEQVGQLTADAEIGKLKLMLAEREKESLAEDLRRAEDRVRVDKSYMQSLRAAIECMRGRDAESTVSFIPPTQLHGRVLELRDRESLLVFARIADMMASCPSPLR</sequence>
<feature type="region of interest" description="Disordered" evidence="7">
    <location>
        <begin position="831"/>
        <end position="902"/>
    </location>
</feature>
<dbReference type="AlphaFoldDB" id="A0A7J6NWL3"/>
<evidence type="ECO:0000256" key="7">
    <source>
        <dbReference type="SAM" id="MobiDB-lite"/>
    </source>
</evidence>
<gene>
    <name evidence="10" type="ORF">FOZ60_003260</name>
</gene>
<feature type="coiled-coil region" evidence="6">
    <location>
        <begin position="518"/>
        <end position="545"/>
    </location>
</feature>
<dbReference type="PANTHER" id="PTHR23511">
    <property type="entry name" value="SYNAPTIC VESICLE GLYCOPROTEIN 2"/>
    <property type="match status" value="1"/>
</dbReference>
<dbReference type="InterPro" id="IPR011701">
    <property type="entry name" value="MFS"/>
</dbReference>
<proteinExistence type="predicted"/>
<keyword evidence="3 8" id="KW-0812">Transmembrane</keyword>
<evidence type="ECO:0000256" key="2">
    <source>
        <dbReference type="ARBA" id="ARBA00022448"/>
    </source>
</evidence>
<feature type="coiled-coil region" evidence="6">
    <location>
        <begin position="571"/>
        <end position="619"/>
    </location>
</feature>
<dbReference type="GO" id="GO:0016020">
    <property type="term" value="C:membrane"/>
    <property type="evidence" value="ECO:0007669"/>
    <property type="project" value="UniProtKB-SubCell"/>
</dbReference>
<dbReference type="Gene3D" id="1.20.1250.20">
    <property type="entry name" value="MFS general substrate transporter like domains"/>
    <property type="match status" value="1"/>
</dbReference>
<feature type="transmembrane region" description="Helical" evidence="8">
    <location>
        <begin position="424"/>
        <end position="443"/>
    </location>
</feature>
<feature type="coiled-coil region" evidence="6">
    <location>
        <begin position="932"/>
        <end position="1032"/>
    </location>
</feature>
<keyword evidence="4 8" id="KW-1133">Transmembrane helix</keyword>
<dbReference type="PROSITE" id="PS50850">
    <property type="entry name" value="MFS"/>
    <property type="match status" value="1"/>
</dbReference>
<evidence type="ECO:0000256" key="1">
    <source>
        <dbReference type="ARBA" id="ARBA00004141"/>
    </source>
</evidence>
<feature type="transmembrane region" description="Helical" evidence="8">
    <location>
        <begin position="81"/>
        <end position="102"/>
    </location>
</feature>
<evidence type="ECO:0000313" key="11">
    <source>
        <dbReference type="Proteomes" id="UP000541610"/>
    </source>
</evidence>
<feature type="domain" description="Major facilitator superfamily (MFS) profile" evidence="9">
    <location>
        <begin position="44"/>
        <end position="473"/>
    </location>
</feature>
<comment type="subcellular location">
    <subcellularLocation>
        <location evidence="1">Membrane</location>
        <topology evidence="1">Multi-pass membrane protein</topology>
    </subcellularLocation>
</comment>
<dbReference type="OrthoDB" id="4139357at2759"/>
<feature type="transmembrane region" description="Helical" evidence="8">
    <location>
        <begin position="359"/>
        <end position="380"/>
    </location>
</feature>
<organism evidence="10 11">
    <name type="scientific">Perkinsus olseni</name>
    <name type="common">Perkinsus atlanticus</name>
    <dbReference type="NCBI Taxonomy" id="32597"/>
    <lineage>
        <taxon>Eukaryota</taxon>
        <taxon>Sar</taxon>
        <taxon>Alveolata</taxon>
        <taxon>Perkinsozoa</taxon>
        <taxon>Perkinsea</taxon>
        <taxon>Perkinsida</taxon>
        <taxon>Perkinsidae</taxon>
        <taxon>Perkinsus</taxon>
    </lineage>
</organism>
<feature type="region of interest" description="Disordered" evidence="7">
    <location>
        <begin position="474"/>
        <end position="501"/>
    </location>
</feature>
<evidence type="ECO:0000256" key="8">
    <source>
        <dbReference type="SAM" id="Phobius"/>
    </source>
</evidence>
<feature type="compositionally biased region" description="Polar residues" evidence="7">
    <location>
        <begin position="866"/>
        <end position="876"/>
    </location>
</feature>
<dbReference type="CDD" id="cd17316">
    <property type="entry name" value="MFS_SV2_like"/>
    <property type="match status" value="1"/>
</dbReference>
<feature type="transmembrane region" description="Helical" evidence="8">
    <location>
        <begin position="46"/>
        <end position="69"/>
    </location>
</feature>
<dbReference type="InterPro" id="IPR036259">
    <property type="entry name" value="MFS_trans_sf"/>
</dbReference>
<dbReference type="InterPro" id="IPR020846">
    <property type="entry name" value="MFS_dom"/>
</dbReference>
<keyword evidence="6" id="KW-0175">Coiled coil</keyword>
<feature type="transmembrane region" description="Helical" evidence="8">
    <location>
        <begin position="392"/>
        <end position="412"/>
    </location>
</feature>
<dbReference type="Proteomes" id="UP000541610">
    <property type="component" value="Unassembled WGS sequence"/>
</dbReference>
<dbReference type="PANTHER" id="PTHR23511:SF34">
    <property type="entry name" value="SYNAPTIC VESICLE GLYCOPROTEIN 2"/>
    <property type="match status" value="1"/>
</dbReference>
<feature type="transmembrane region" description="Helical" evidence="8">
    <location>
        <begin position="149"/>
        <end position="173"/>
    </location>
</feature>
<evidence type="ECO:0000256" key="6">
    <source>
        <dbReference type="SAM" id="Coils"/>
    </source>
</evidence>
<protein>
    <recommendedName>
        <fullName evidence="9">Major facilitator superfamily (MFS) profile domain-containing protein</fullName>
    </recommendedName>
</protein>
<dbReference type="EMBL" id="JABANP010000166">
    <property type="protein sequence ID" value="KAF4687970.1"/>
    <property type="molecule type" value="Genomic_DNA"/>
</dbReference>
<feature type="transmembrane region" description="Helical" evidence="8">
    <location>
        <begin position="114"/>
        <end position="137"/>
    </location>
</feature>
<evidence type="ECO:0000256" key="3">
    <source>
        <dbReference type="ARBA" id="ARBA00022692"/>
    </source>
</evidence>
<evidence type="ECO:0000313" key="10">
    <source>
        <dbReference type="EMBL" id="KAF4687970.1"/>
    </source>
</evidence>
<dbReference type="SUPFAM" id="SSF103473">
    <property type="entry name" value="MFS general substrate transporter"/>
    <property type="match status" value="1"/>
</dbReference>
<name>A0A7J6NWL3_PEROL</name>
<evidence type="ECO:0000259" key="9">
    <source>
        <dbReference type="PROSITE" id="PS50850"/>
    </source>
</evidence>
<keyword evidence="2" id="KW-0813">Transport</keyword>